<sequence>MKVLGRTTVRVKDRRRWGGDGNGKYGIWCAAIPALEYQADYDCVHCFVPVYHDLRASEEPTGRFIEKPLWFMDLYAPLDTYQRLLIIHRAAGEHYKVPPMAIKE</sequence>
<dbReference type="AlphaFoldDB" id="A0A834UHP6"/>
<reference evidence="1" key="1">
    <citation type="journal article" date="2020" name="G3 (Bethesda)">
        <title>High-Quality Assemblies for Three Invasive Social Wasps from the &lt;i&gt;Vespula&lt;/i&gt; Genus.</title>
        <authorList>
            <person name="Harrop T.W.R."/>
            <person name="Guhlin J."/>
            <person name="McLaughlin G.M."/>
            <person name="Permina E."/>
            <person name="Stockwell P."/>
            <person name="Gilligan J."/>
            <person name="Le Lec M.F."/>
            <person name="Gruber M.A.M."/>
            <person name="Quinn O."/>
            <person name="Lovegrove M."/>
            <person name="Duncan E.J."/>
            <person name="Remnant E.J."/>
            <person name="Van Eeckhoven J."/>
            <person name="Graham B."/>
            <person name="Knapp R.A."/>
            <person name="Langford K.W."/>
            <person name="Kronenberg Z."/>
            <person name="Press M.O."/>
            <person name="Eacker S.M."/>
            <person name="Wilson-Rankin E.E."/>
            <person name="Purcell J."/>
            <person name="Lester P.J."/>
            <person name="Dearden P.K."/>
        </authorList>
    </citation>
    <scope>NUCLEOTIDE SEQUENCE</scope>
    <source>
        <strain evidence="1">Volc-1</strain>
    </source>
</reference>
<gene>
    <name evidence="1" type="ORF">H0235_001593</name>
</gene>
<name>A0A834UHP6_VESPE</name>
<evidence type="ECO:0000313" key="2">
    <source>
        <dbReference type="Proteomes" id="UP000600918"/>
    </source>
</evidence>
<dbReference type="EMBL" id="JACSDY010000001">
    <property type="protein sequence ID" value="KAF7439202.1"/>
    <property type="molecule type" value="Genomic_DNA"/>
</dbReference>
<protein>
    <submittedName>
        <fullName evidence="1">Uncharacterized protein</fullName>
    </submittedName>
</protein>
<evidence type="ECO:0000313" key="1">
    <source>
        <dbReference type="EMBL" id="KAF7439202.1"/>
    </source>
</evidence>
<accession>A0A834UHP6</accession>
<keyword evidence="2" id="KW-1185">Reference proteome</keyword>
<dbReference type="Proteomes" id="UP000600918">
    <property type="component" value="Unassembled WGS sequence"/>
</dbReference>
<proteinExistence type="predicted"/>
<comment type="caution">
    <text evidence="1">The sequence shown here is derived from an EMBL/GenBank/DDBJ whole genome shotgun (WGS) entry which is preliminary data.</text>
</comment>
<organism evidence="1 2">
    <name type="scientific">Vespula pensylvanica</name>
    <name type="common">Western yellow jacket</name>
    <name type="synonym">Wasp</name>
    <dbReference type="NCBI Taxonomy" id="30213"/>
    <lineage>
        <taxon>Eukaryota</taxon>
        <taxon>Metazoa</taxon>
        <taxon>Ecdysozoa</taxon>
        <taxon>Arthropoda</taxon>
        <taxon>Hexapoda</taxon>
        <taxon>Insecta</taxon>
        <taxon>Pterygota</taxon>
        <taxon>Neoptera</taxon>
        <taxon>Endopterygota</taxon>
        <taxon>Hymenoptera</taxon>
        <taxon>Apocrita</taxon>
        <taxon>Aculeata</taxon>
        <taxon>Vespoidea</taxon>
        <taxon>Vespidae</taxon>
        <taxon>Vespinae</taxon>
        <taxon>Vespula</taxon>
    </lineage>
</organism>